<keyword evidence="2" id="KW-1185">Reference proteome</keyword>
<gene>
    <name evidence="1" type="ORF">M23134_07871</name>
</gene>
<protein>
    <submittedName>
        <fullName evidence="1">Uncharacterized protein</fullName>
    </submittedName>
</protein>
<organism evidence="1 2">
    <name type="scientific">Microscilla marina ATCC 23134</name>
    <dbReference type="NCBI Taxonomy" id="313606"/>
    <lineage>
        <taxon>Bacteria</taxon>
        <taxon>Pseudomonadati</taxon>
        <taxon>Bacteroidota</taxon>
        <taxon>Cytophagia</taxon>
        <taxon>Cytophagales</taxon>
        <taxon>Microscillaceae</taxon>
        <taxon>Microscilla</taxon>
    </lineage>
</organism>
<proteinExistence type="predicted"/>
<reference evidence="1 2" key="1">
    <citation type="submission" date="2007-01" db="EMBL/GenBank/DDBJ databases">
        <authorList>
            <person name="Haygood M."/>
            <person name="Podell S."/>
            <person name="Anderson C."/>
            <person name="Hopkinson B."/>
            <person name="Roe K."/>
            <person name="Barbeau K."/>
            <person name="Gaasterland T."/>
            <person name="Ferriera S."/>
            <person name="Johnson J."/>
            <person name="Kravitz S."/>
            <person name="Beeson K."/>
            <person name="Sutton G."/>
            <person name="Rogers Y.-H."/>
            <person name="Friedman R."/>
            <person name="Frazier M."/>
            <person name="Venter J.C."/>
        </authorList>
    </citation>
    <scope>NUCLEOTIDE SEQUENCE [LARGE SCALE GENOMIC DNA]</scope>
    <source>
        <strain evidence="1 2">ATCC 23134</strain>
    </source>
</reference>
<dbReference type="AlphaFoldDB" id="A1ZLL9"/>
<sequence>MICTCFSGYIQRDNWGKFRQKTGDSPKLSHNSAHIKQ</sequence>
<name>A1ZLL9_MICM2</name>
<evidence type="ECO:0000313" key="1">
    <source>
        <dbReference type="EMBL" id="EAY28773.1"/>
    </source>
</evidence>
<dbReference type="Proteomes" id="UP000004095">
    <property type="component" value="Unassembled WGS sequence"/>
</dbReference>
<evidence type="ECO:0000313" key="2">
    <source>
        <dbReference type="Proteomes" id="UP000004095"/>
    </source>
</evidence>
<comment type="caution">
    <text evidence="1">The sequence shown here is derived from an EMBL/GenBank/DDBJ whole genome shotgun (WGS) entry which is preliminary data.</text>
</comment>
<dbReference type="EMBL" id="AAWS01000014">
    <property type="protein sequence ID" value="EAY28773.1"/>
    <property type="molecule type" value="Genomic_DNA"/>
</dbReference>
<accession>A1ZLL9</accession>